<dbReference type="GO" id="GO:0003677">
    <property type="term" value="F:DNA binding"/>
    <property type="evidence" value="ECO:0007669"/>
    <property type="project" value="InterPro"/>
</dbReference>
<evidence type="ECO:0000259" key="2">
    <source>
        <dbReference type="Pfam" id="PF00589"/>
    </source>
</evidence>
<dbReference type="RefSeq" id="WP_161254532.1">
    <property type="nucleotide sequence ID" value="NZ_WXEY01000002.1"/>
</dbReference>
<organism evidence="3 4">
    <name type="scientific">Heliomicrobium undosum</name>
    <dbReference type="NCBI Taxonomy" id="121734"/>
    <lineage>
        <taxon>Bacteria</taxon>
        <taxon>Bacillati</taxon>
        <taxon>Bacillota</taxon>
        <taxon>Clostridia</taxon>
        <taxon>Eubacteriales</taxon>
        <taxon>Heliobacteriaceae</taxon>
        <taxon>Heliomicrobium</taxon>
    </lineage>
</organism>
<dbReference type="InterPro" id="IPR011010">
    <property type="entry name" value="DNA_brk_join_enz"/>
</dbReference>
<reference evidence="3 4" key="1">
    <citation type="submission" date="2020-01" db="EMBL/GenBank/DDBJ databases">
        <title>Whole-genome sequence of Heliobacterium undosum DSM 13378.</title>
        <authorList>
            <person name="Kyndt J.A."/>
            <person name="Meyer T.E."/>
        </authorList>
    </citation>
    <scope>NUCLEOTIDE SEQUENCE [LARGE SCALE GENOMIC DNA]</scope>
    <source>
        <strain evidence="3 4">DSM 13378</strain>
    </source>
</reference>
<keyword evidence="1" id="KW-0233">DNA recombination</keyword>
<feature type="domain" description="Tyr recombinase" evidence="2">
    <location>
        <begin position="11"/>
        <end position="65"/>
    </location>
</feature>
<sequence length="84" mass="9771">MIEQDKKWAGERYLNYDLIFCAKDSSPLDPRVFTRMFEKLLIEAGLLKTTFHSLRHTAGLLILESTNSLNYPKELKERVLREAG</sequence>
<dbReference type="AlphaFoldDB" id="A0A845L4G8"/>
<dbReference type="Proteomes" id="UP000463470">
    <property type="component" value="Unassembled WGS sequence"/>
</dbReference>
<dbReference type="Pfam" id="PF00589">
    <property type="entry name" value="Phage_integrase"/>
    <property type="match status" value="1"/>
</dbReference>
<dbReference type="OrthoDB" id="9785687at2"/>
<evidence type="ECO:0000256" key="1">
    <source>
        <dbReference type="ARBA" id="ARBA00023172"/>
    </source>
</evidence>
<dbReference type="InterPro" id="IPR013762">
    <property type="entry name" value="Integrase-like_cat_sf"/>
</dbReference>
<dbReference type="Gene3D" id="1.10.443.10">
    <property type="entry name" value="Intergrase catalytic core"/>
    <property type="match status" value="1"/>
</dbReference>
<accession>A0A845L4G8</accession>
<evidence type="ECO:0000313" key="3">
    <source>
        <dbReference type="EMBL" id="MZP28648.1"/>
    </source>
</evidence>
<comment type="caution">
    <text evidence="3">The sequence shown here is derived from an EMBL/GenBank/DDBJ whole genome shotgun (WGS) entry which is preliminary data.</text>
</comment>
<proteinExistence type="predicted"/>
<keyword evidence="4" id="KW-1185">Reference proteome</keyword>
<dbReference type="GO" id="GO:0006310">
    <property type="term" value="P:DNA recombination"/>
    <property type="evidence" value="ECO:0007669"/>
    <property type="project" value="UniProtKB-KW"/>
</dbReference>
<evidence type="ECO:0000313" key="4">
    <source>
        <dbReference type="Proteomes" id="UP000463470"/>
    </source>
</evidence>
<dbReference type="SUPFAM" id="SSF56349">
    <property type="entry name" value="DNA breaking-rejoining enzymes"/>
    <property type="match status" value="1"/>
</dbReference>
<dbReference type="GO" id="GO:0015074">
    <property type="term" value="P:DNA integration"/>
    <property type="evidence" value="ECO:0007669"/>
    <property type="project" value="InterPro"/>
</dbReference>
<dbReference type="EMBL" id="WXEY01000002">
    <property type="protein sequence ID" value="MZP28648.1"/>
    <property type="molecule type" value="Genomic_DNA"/>
</dbReference>
<protein>
    <submittedName>
        <fullName evidence="3">Tyrosine-type recombinase/integrase</fullName>
    </submittedName>
</protein>
<dbReference type="InterPro" id="IPR002104">
    <property type="entry name" value="Integrase_catalytic"/>
</dbReference>
<name>A0A845L4G8_9FIRM</name>
<gene>
    <name evidence="3" type="ORF">GTO91_02800</name>
</gene>